<dbReference type="FunCoup" id="A0A1U8Q5H2">
    <property type="interactions" value="152"/>
</dbReference>
<dbReference type="RefSeq" id="XP_019053847.1">
    <property type="nucleotide sequence ID" value="XM_019198302.1"/>
</dbReference>
<accession>A0A1U8Q5H2</accession>
<evidence type="ECO:0000313" key="9">
    <source>
        <dbReference type="RefSeq" id="XP_019053847.1"/>
    </source>
</evidence>
<evidence type="ECO:0000256" key="2">
    <source>
        <dbReference type="ARBA" id="ARBA00022737"/>
    </source>
</evidence>
<evidence type="ECO:0000259" key="7">
    <source>
        <dbReference type="PROSITE" id="PS50863"/>
    </source>
</evidence>
<reference evidence="9" key="1">
    <citation type="submission" date="2025-08" db="UniProtKB">
        <authorList>
            <consortium name="RefSeq"/>
        </authorList>
    </citation>
    <scope>IDENTIFICATION</scope>
</reference>
<dbReference type="InterPro" id="IPR015300">
    <property type="entry name" value="DNA-bd_pseudobarrel_sf"/>
</dbReference>
<dbReference type="OrthoDB" id="1109907at2759"/>
<dbReference type="STRING" id="4432.A0A1U8Q5H2"/>
<dbReference type="GO" id="GO:0003677">
    <property type="term" value="F:DNA binding"/>
    <property type="evidence" value="ECO:0007669"/>
    <property type="project" value="UniProtKB-KW"/>
</dbReference>
<keyword evidence="4" id="KW-0238">DNA-binding</keyword>
<keyword evidence="5" id="KW-0804">Transcription</keyword>
<dbReference type="Proteomes" id="UP000189703">
    <property type="component" value="Unplaced"/>
</dbReference>
<keyword evidence="6" id="KW-0539">Nucleus</keyword>
<dbReference type="PANTHER" id="PTHR31674:SF62">
    <property type="entry name" value="B3 DOMAIN-CONTAINING PROTEIN REM14-RELATED"/>
    <property type="match status" value="1"/>
</dbReference>
<evidence type="ECO:0000256" key="5">
    <source>
        <dbReference type="ARBA" id="ARBA00023163"/>
    </source>
</evidence>
<organism evidence="8 9">
    <name type="scientific">Nelumbo nucifera</name>
    <name type="common">Sacred lotus</name>
    <dbReference type="NCBI Taxonomy" id="4432"/>
    <lineage>
        <taxon>Eukaryota</taxon>
        <taxon>Viridiplantae</taxon>
        <taxon>Streptophyta</taxon>
        <taxon>Embryophyta</taxon>
        <taxon>Tracheophyta</taxon>
        <taxon>Spermatophyta</taxon>
        <taxon>Magnoliopsida</taxon>
        <taxon>Proteales</taxon>
        <taxon>Nelumbonaceae</taxon>
        <taxon>Nelumbo</taxon>
    </lineage>
</organism>
<evidence type="ECO:0000256" key="3">
    <source>
        <dbReference type="ARBA" id="ARBA00023015"/>
    </source>
</evidence>
<dbReference type="GeneID" id="104600561"/>
<dbReference type="Pfam" id="PF02362">
    <property type="entry name" value="B3"/>
    <property type="match status" value="2"/>
</dbReference>
<name>A0A1U8Q5H2_NELNU</name>
<proteinExistence type="predicted"/>
<dbReference type="KEGG" id="nnu:104600561"/>
<evidence type="ECO:0000256" key="6">
    <source>
        <dbReference type="ARBA" id="ARBA00023242"/>
    </source>
</evidence>
<dbReference type="CDD" id="cd10017">
    <property type="entry name" value="B3_DNA"/>
    <property type="match status" value="2"/>
</dbReference>
<comment type="subcellular location">
    <subcellularLocation>
        <location evidence="1">Nucleus</location>
    </subcellularLocation>
</comment>
<dbReference type="SUPFAM" id="SSF101936">
    <property type="entry name" value="DNA-binding pseudobarrel domain"/>
    <property type="match status" value="2"/>
</dbReference>
<dbReference type="Gene3D" id="2.40.330.10">
    <property type="entry name" value="DNA-binding pseudobarrel domain"/>
    <property type="match status" value="2"/>
</dbReference>
<dbReference type="eggNOG" id="ENOG502SK57">
    <property type="taxonomic scope" value="Eukaryota"/>
</dbReference>
<dbReference type="AlphaFoldDB" id="A0A1U8Q5H2"/>
<dbReference type="InterPro" id="IPR003340">
    <property type="entry name" value="B3_DNA-bd"/>
</dbReference>
<dbReference type="SMART" id="SM01019">
    <property type="entry name" value="B3"/>
    <property type="match status" value="2"/>
</dbReference>
<keyword evidence="2" id="KW-0677">Repeat</keyword>
<dbReference type="PROSITE" id="PS50863">
    <property type="entry name" value="B3"/>
    <property type="match status" value="2"/>
</dbReference>
<gene>
    <name evidence="9" type="primary">LOC104600561</name>
</gene>
<dbReference type="InParanoid" id="A0A1U8Q5H2"/>
<keyword evidence="8" id="KW-1185">Reference proteome</keyword>
<dbReference type="PANTHER" id="PTHR31674">
    <property type="entry name" value="B3 DOMAIN-CONTAINING PROTEIN REM-LIKE 3-RELATED"/>
    <property type="match status" value="1"/>
</dbReference>
<dbReference type="InterPro" id="IPR039218">
    <property type="entry name" value="REM_fam"/>
</dbReference>
<evidence type="ECO:0000256" key="4">
    <source>
        <dbReference type="ARBA" id="ARBA00023125"/>
    </source>
</evidence>
<feature type="domain" description="TF-B3" evidence="7">
    <location>
        <begin position="284"/>
        <end position="361"/>
    </location>
</feature>
<protein>
    <submittedName>
        <fullName evidence="9">B3 domain-containing protein REM10-like</fullName>
    </submittedName>
</protein>
<evidence type="ECO:0000256" key="1">
    <source>
        <dbReference type="ARBA" id="ARBA00004123"/>
    </source>
</evidence>
<dbReference type="GO" id="GO:0005634">
    <property type="term" value="C:nucleus"/>
    <property type="evidence" value="ECO:0007669"/>
    <property type="project" value="UniProtKB-SubCell"/>
</dbReference>
<evidence type="ECO:0000313" key="8">
    <source>
        <dbReference type="Proteomes" id="UP000189703"/>
    </source>
</evidence>
<sequence length="361" mass="41127">MAAARIRPRIPHFFQFIHRLSHSQEISMPAAFLRYLTADKCEKGEAVLRSRLGETWRVKLNGLRFQQGWEDFARHHDLRVGDFLVFRHGGGLVFDVLVFDTSMCEREYPLLSHVKQEDHTDEEMEETRMKEEAAKDIQSKQKATRIPISSKAQKKIAYSATKHPFFVAKVTPYSLKKQMACSLSLSLSRSLISKPMFDRRELHFYKHFDQHSTPKKDKVRKLIVSPDGEAHRPKESTTIMNGVIHCCGAYSRTWSHNTFGEKRFGLSFTALVGFLIRIGWMQAIPLAFARSKALRNCSQVTIKDESGRSWPVKVNRKSNGRAYFGAGWVGFSAANGLKKGDVCAFELTSGGKLGVMEFHLL</sequence>
<dbReference type="OMA" id="SHFMAHV"/>
<feature type="domain" description="TF-B3" evidence="7">
    <location>
        <begin position="11"/>
        <end position="102"/>
    </location>
</feature>
<keyword evidence="3" id="KW-0805">Transcription regulation</keyword>